<sequence>MKRKLRYGMVGGSLDAFIGGVHRKAIALEETAELVAGCFSTNSEKNLKCGEFYNLSGDRIYSDYREMAEGEKNREDKIDFVSIVTPNSTHFEISKAFLEADIHVMCEKPLCFTVEEAKELSELAKDRNLFFGVMYTYSGYPMVKLAKQLVEDGEIGHILNVNAEYLQDWLIDQVGEDENTDTNLSIWRTDPKVSGISNCVGDIGTHIENTVAYITGLHPKKVLASLDYYGKELDLNANIIVEYENGVHGVYSSSQVCVGHLNGLVVRVFGTKGSIEWVQEDPNYLKVVRKGEPEQIYHRGTAYVGGRAAELNHIPAGHPEGLVFAIANHYRSFMGAICKKLEGSSISNKDLDFPSVLDGVEGVKFIHAAVGSSKEGNIWREL</sequence>
<comment type="caution">
    <text evidence="3">The sequence shown here is derived from an EMBL/GenBank/DDBJ whole genome shotgun (WGS) entry which is preliminary data.</text>
</comment>
<dbReference type="InterPro" id="IPR036291">
    <property type="entry name" value="NAD(P)-bd_dom_sf"/>
</dbReference>
<dbReference type="Pfam" id="PF01408">
    <property type="entry name" value="GFO_IDH_MocA"/>
    <property type="match status" value="1"/>
</dbReference>
<keyword evidence="4" id="KW-1185">Reference proteome</keyword>
<dbReference type="PANTHER" id="PTHR43708">
    <property type="entry name" value="CONSERVED EXPRESSED OXIDOREDUCTASE (EUROFUNG)"/>
    <property type="match status" value="1"/>
</dbReference>
<dbReference type="RefSeq" id="WP_127724923.1">
    <property type="nucleotide sequence ID" value="NZ_RLIH01000011.1"/>
</dbReference>
<dbReference type="Gene3D" id="3.30.360.10">
    <property type="entry name" value="Dihydrodipicolinate Reductase, domain 2"/>
    <property type="match status" value="1"/>
</dbReference>
<organism evidence="3 4">
    <name type="scientific">Anaerosphaera multitolerans</name>
    <dbReference type="NCBI Taxonomy" id="2487351"/>
    <lineage>
        <taxon>Bacteria</taxon>
        <taxon>Bacillati</taxon>
        <taxon>Bacillota</taxon>
        <taxon>Tissierellia</taxon>
        <taxon>Tissierellales</taxon>
        <taxon>Peptoniphilaceae</taxon>
        <taxon>Anaerosphaera</taxon>
    </lineage>
</organism>
<evidence type="ECO:0000259" key="2">
    <source>
        <dbReference type="Pfam" id="PF22725"/>
    </source>
</evidence>
<dbReference type="Pfam" id="PF22725">
    <property type="entry name" value="GFO_IDH_MocA_C3"/>
    <property type="match status" value="1"/>
</dbReference>
<dbReference type="InterPro" id="IPR000683">
    <property type="entry name" value="Gfo/Idh/MocA-like_OxRdtase_N"/>
</dbReference>
<dbReference type="OrthoDB" id="9783105at2"/>
<dbReference type="InterPro" id="IPR055170">
    <property type="entry name" value="GFO_IDH_MocA-like_dom"/>
</dbReference>
<accession>A0A437S5U8</accession>
<dbReference type="SUPFAM" id="SSF55347">
    <property type="entry name" value="Glyceraldehyde-3-phosphate dehydrogenase-like, C-terminal domain"/>
    <property type="match status" value="1"/>
</dbReference>
<dbReference type="Proteomes" id="UP000288812">
    <property type="component" value="Unassembled WGS sequence"/>
</dbReference>
<proteinExistence type="predicted"/>
<feature type="domain" description="GFO/IDH/MocA-like oxidoreductase" evidence="2">
    <location>
        <begin position="144"/>
        <end position="276"/>
    </location>
</feature>
<dbReference type="InterPro" id="IPR051317">
    <property type="entry name" value="Gfo/Idh/MocA_oxidoreduct"/>
</dbReference>
<dbReference type="AlphaFoldDB" id="A0A437S5U8"/>
<evidence type="ECO:0000313" key="3">
    <source>
        <dbReference type="EMBL" id="RVU54391.1"/>
    </source>
</evidence>
<protein>
    <submittedName>
        <fullName evidence="3">Gfo/Idh/MocA family oxidoreductase</fullName>
    </submittedName>
</protein>
<dbReference type="EMBL" id="RLIH01000011">
    <property type="protein sequence ID" value="RVU54391.1"/>
    <property type="molecule type" value="Genomic_DNA"/>
</dbReference>
<gene>
    <name evidence="3" type="ORF">EF514_08065</name>
</gene>
<evidence type="ECO:0000259" key="1">
    <source>
        <dbReference type="Pfam" id="PF01408"/>
    </source>
</evidence>
<reference evidence="3 4" key="1">
    <citation type="submission" date="2018-11" db="EMBL/GenBank/DDBJ databases">
        <title>Genome sequencing and assembly of Anaerosphaera sp. nov., GS7-6-2.</title>
        <authorList>
            <person name="Rettenmaier R."/>
            <person name="Liebl W."/>
            <person name="Zverlov V."/>
        </authorList>
    </citation>
    <scope>NUCLEOTIDE SEQUENCE [LARGE SCALE GENOMIC DNA]</scope>
    <source>
        <strain evidence="3 4">GS7-6-2</strain>
    </source>
</reference>
<dbReference type="PANTHER" id="PTHR43708:SF3">
    <property type="entry name" value="OXIDOREDUCTASE"/>
    <property type="match status" value="1"/>
</dbReference>
<dbReference type="GO" id="GO:0000166">
    <property type="term" value="F:nucleotide binding"/>
    <property type="evidence" value="ECO:0007669"/>
    <property type="project" value="InterPro"/>
</dbReference>
<name>A0A437S5U8_9FIRM</name>
<dbReference type="SUPFAM" id="SSF51735">
    <property type="entry name" value="NAD(P)-binding Rossmann-fold domains"/>
    <property type="match status" value="1"/>
</dbReference>
<dbReference type="Gene3D" id="3.40.50.720">
    <property type="entry name" value="NAD(P)-binding Rossmann-like Domain"/>
    <property type="match status" value="1"/>
</dbReference>
<feature type="domain" description="Gfo/Idh/MocA-like oxidoreductase N-terminal" evidence="1">
    <location>
        <begin position="6"/>
        <end position="133"/>
    </location>
</feature>
<evidence type="ECO:0000313" key="4">
    <source>
        <dbReference type="Proteomes" id="UP000288812"/>
    </source>
</evidence>